<evidence type="ECO:0000259" key="4">
    <source>
        <dbReference type="PROSITE" id="PS50110"/>
    </source>
</evidence>
<sequence>MLLVSGERGRAALEGLMRECGFSAVRAAGSGGEARRLLSEGGFELVLVNTPLPDEFGSALALETARESDAGVALLVNAPQADAVSAEVEDFGVFVVEKPFSRPMLFQSLRLVLASRRRMLGLQRENVRLNEKLEELRLVSRAKGALMRVLGMTEPQAHHYIEKQAMNLRATRREVARRILDACDE</sequence>
<organism evidence="6 7">
    <name type="scientific">Anaerotruncus massiliensis</name>
    <name type="common">ex Liu et al. 2021</name>
    <dbReference type="NCBI Taxonomy" id="2321404"/>
    <lineage>
        <taxon>Bacteria</taxon>
        <taxon>Bacillati</taxon>
        <taxon>Bacillota</taxon>
        <taxon>Clostridia</taxon>
        <taxon>Eubacteriales</taxon>
        <taxon>Oscillospiraceae</taxon>
        <taxon>Anaerotruncus</taxon>
    </lineage>
</organism>
<evidence type="ECO:0000313" key="6">
    <source>
        <dbReference type="EMBL" id="RLL13910.1"/>
    </source>
</evidence>
<dbReference type="GO" id="GO:0003723">
    <property type="term" value="F:RNA binding"/>
    <property type="evidence" value="ECO:0007669"/>
    <property type="project" value="InterPro"/>
</dbReference>
<evidence type="ECO:0000256" key="2">
    <source>
        <dbReference type="ARBA" id="ARBA00024867"/>
    </source>
</evidence>
<feature type="domain" description="Response regulatory" evidence="4">
    <location>
        <begin position="1"/>
        <end position="113"/>
    </location>
</feature>
<proteinExistence type="predicted"/>
<evidence type="ECO:0000256" key="3">
    <source>
        <dbReference type="PROSITE-ProRule" id="PRU00169"/>
    </source>
</evidence>
<keyword evidence="7" id="KW-1185">Reference proteome</keyword>
<evidence type="ECO:0000259" key="5">
    <source>
        <dbReference type="PROSITE" id="PS50921"/>
    </source>
</evidence>
<protein>
    <recommendedName>
        <fullName evidence="1">Stage 0 sporulation protein A homolog</fullName>
    </recommendedName>
</protein>
<name>A0A498D3Z9_9FIRM</name>
<dbReference type="PIRSF" id="PIRSF036382">
    <property type="entry name" value="RR_antiterm"/>
    <property type="match status" value="1"/>
</dbReference>
<dbReference type="InterPro" id="IPR005561">
    <property type="entry name" value="ANTAR"/>
</dbReference>
<gene>
    <name evidence="6" type="ORF">D4A47_02495</name>
</gene>
<dbReference type="Pfam" id="PF03861">
    <property type="entry name" value="ANTAR"/>
    <property type="match status" value="1"/>
</dbReference>
<accession>A0A498D3Z9</accession>
<dbReference type="GO" id="GO:0000160">
    <property type="term" value="P:phosphorelay signal transduction system"/>
    <property type="evidence" value="ECO:0007669"/>
    <property type="project" value="InterPro"/>
</dbReference>
<dbReference type="EMBL" id="RCHT01000002">
    <property type="protein sequence ID" value="RLL13910.1"/>
    <property type="molecule type" value="Genomic_DNA"/>
</dbReference>
<dbReference type="InterPro" id="IPR001789">
    <property type="entry name" value="Sig_transdc_resp-reg_receiver"/>
</dbReference>
<feature type="domain" description="ANTAR" evidence="5">
    <location>
        <begin position="119"/>
        <end position="180"/>
    </location>
</feature>
<dbReference type="AlphaFoldDB" id="A0A498D3Z9"/>
<comment type="caution">
    <text evidence="6">The sequence shown here is derived from an EMBL/GenBank/DDBJ whole genome shotgun (WGS) entry which is preliminary data.</text>
</comment>
<dbReference type="PROSITE" id="PS50921">
    <property type="entry name" value="ANTAR"/>
    <property type="match status" value="1"/>
</dbReference>
<dbReference type="PROSITE" id="PS50110">
    <property type="entry name" value="RESPONSE_REGULATORY"/>
    <property type="match status" value="1"/>
</dbReference>
<comment type="caution">
    <text evidence="3">Lacks conserved residue(s) required for the propagation of feature annotation.</text>
</comment>
<dbReference type="InterPro" id="IPR011006">
    <property type="entry name" value="CheY-like_superfamily"/>
</dbReference>
<dbReference type="SMART" id="SM01012">
    <property type="entry name" value="ANTAR"/>
    <property type="match status" value="1"/>
</dbReference>
<comment type="function">
    <text evidence="2">May play the central regulatory role in sporulation. It may be an element of the effector pathway responsible for the activation of sporulation genes in response to nutritional stress. Spo0A may act in concert with spo0H (a sigma factor) to control the expression of some genes that are critical to the sporulation process.</text>
</comment>
<dbReference type="RefSeq" id="WP_121586121.1">
    <property type="nucleotide sequence ID" value="NZ_RCHT01000002.1"/>
</dbReference>
<dbReference type="SUPFAM" id="SSF52172">
    <property type="entry name" value="CheY-like"/>
    <property type="match status" value="1"/>
</dbReference>
<evidence type="ECO:0000256" key="1">
    <source>
        <dbReference type="ARBA" id="ARBA00018672"/>
    </source>
</evidence>
<evidence type="ECO:0000313" key="7">
    <source>
        <dbReference type="Proteomes" id="UP000276301"/>
    </source>
</evidence>
<dbReference type="InterPro" id="IPR036388">
    <property type="entry name" value="WH-like_DNA-bd_sf"/>
</dbReference>
<dbReference type="Gene3D" id="3.40.50.2300">
    <property type="match status" value="1"/>
</dbReference>
<dbReference type="Proteomes" id="UP000276301">
    <property type="component" value="Unassembled WGS sequence"/>
</dbReference>
<reference evidence="6 7" key="1">
    <citation type="submission" date="2018-10" db="EMBL/GenBank/DDBJ databases">
        <title>Anaerotruncus faecis sp. nov., isolated from human feces.</title>
        <authorList>
            <person name="Wang Y.-J."/>
        </authorList>
    </citation>
    <scope>NUCLEOTIDE SEQUENCE [LARGE SCALE GENOMIC DNA]</scope>
    <source>
        <strain evidence="6 7">22A2-44</strain>
    </source>
</reference>
<dbReference type="Gene3D" id="1.10.10.10">
    <property type="entry name" value="Winged helix-like DNA-binding domain superfamily/Winged helix DNA-binding domain"/>
    <property type="match status" value="1"/>
</dbReference>
<dbReference type="InterPro" id="IPR008327">
    <property type="entry name" value="Sig_transdc_resp-reg_antiterm"/>
</dbReference>